<sequence>MIRSRLRFLLLAMFAISAFAFAACGDDDDSSSSSSSSGSSSESAPVADVPQGKKGGKLLELAASDVDYLDPGHSYYQFGFQTIYAMGKPLYSFSPTDAQKAQPDLADGEPVISADKKTVTVKLKKGVKYSPPVNREVVAKDVKYAIERFFTVNVGGQYTAYFNAIEGAPETNTKTFKTFSGIETPDDYTLIFKLKRPVGVSFAAALVMPITVPVPEEYAKKFDEKNPSTYNTNVVATGPYMIPNDANGKLTGYVAGKSIKLVRNPNWDPKLDYKPAYLDEIEIRTNATDANVAARQVLDGQGMILDTNPPAQILPRLNRQYKGQFTQVPSGGYRYFPMNTKIPPFNDLNVRKAVLAVFDREAAVKARGGAFAGDVATHFLPPEFPGFEEAGGMGTDLDYMKNPRGDAAVAAKYMKAAGFASGKYEGDDEVFMITANVDPAKAQGEVAKAQLEKLGFKVRLRTVPQDAVYTEWCQVPSKKVNMCGAAGWFKDYADPESMLVPTFKGSEIKPDGGNNNLGQLDDPAIDKAMDAAALLEGDARNAAWGAIDKQIMGQAPAVPFIWDKTTLVWSKNVQGVGNPYNSLVDLTFTSLK</sequence>
<dbReference type="PANTHER" id="PTHR30290">
    <property type="entry name" value="PERIPLASMIC BINDING COMPONENT OF ABC TRANSPORTER"/>
    <property type="match status" value="1"/>
</dbReference>
<evidence type="ECO:0000256" key="1">
    <source>
        <dbReference type="SAM" id="MobiDB-lite"/>
    </source>
</evidence>
<dbReference type="InterPro" id="IPR030678">
    <property type="entry name" value="Peptide/Ni-bd"/>
</dbReference>
<feature type="domain" description="Solute-binding protein family 5" evidence="3">
    <location>
        <begin position="101"/>
        <end position="507"/>
    </location>
</feature>
<dbReference type="Gene3D" id="3.10.105.10">
    <property type="entry name" value="Dipeptide-binding Protein, Domain 3"/>
    <property type="match status" value="1"/>
</dbReference>
<keyword evidence="2" id="KW-0732">Signal</keyword>
<dbReference type="PANTHER" id="PTHR30290:SF83">
    <property type="entry name" value="ABC TRANSPORTER SUBSTRATE-BINDING PROTEIN"/>
    <property type="match status" value="1"/>
</dbReference>
<dbReference type="InterPro" id="IPR000914">
    <property type="entry name" value="SBP_5_dom"/>
</dbReference>
<dbReference type="RefSeq" id="WP_107567807.1">
    <property type="nucleotide sequence ID" value="NZ_PYYB01000001.1"/>
</dbReference>
<protein>
    <recommendedName>
        <fullName evidence="3">Solute-binding protein family 5 domain-containing protein</fullName>
    </recommendedName>
</protein>
<dbReference type="GO" id="GO:0015833">
    <property type="term" value="P:peptide transport"/>
    <property type="evidence" value="ECO:0007669"/>
    <property type="project" value="TreeGrafter"/>
</dbReference>
<feature type="chain" id="PRO_5015742617" description="Solute-binding protein family 5 domain-containing protein" evidence="2">
    <location>
        <begin position="23"/>
        <end position="592"/>
    </location>
</feature>
<gene>
    <name evidence="4" type="ORF">C7Y72_06385</name>
</gene>
<accession>A0A2T4UJ82</accession>
<dbReference type="Proteomes" id="UP000240739">
    <property type="component" value="Unassembled WGS sequence"/>
</dbReference>
<dbReference type="GO" id="GO:0042597">
    <property type="term" value="C:periplasmic space"/>
    <property type="evidence" value="ECO:0007669"/>
    <property type="project" value="UniProtKB-ARBA"/>
</dbReference>
<dbReference type="Pfam" id="PF00496">
    <property type="entry name" value="SBP_bac_5"/>
    <property type="match status" value="1"/>
</dbReference>
<organism evidence="4 5">
    <name type="scientific">Paraconexibacter algicola</name>
    <dbReference type="NCBI Taxonomy" id="2133960"/>
    <lineage>
        <taxon>Bacteria</taxon>
        <taxon>Bacillati</taxon>
        <taxon>Actinomycetota</taxon>
        <taxon>Thermoleophilia</taxon>
        <taxon>Solirubrobacterales</taxon>
        <taxon>Paraconexibacteraceae</taxon>
        <taxon>Paraconexibacter</taxon>
    </lineage>
</organism>
<comment type="caution">
    <text evidence="4">The sequence shown here is derived from an EMBL/GenBank/DDBJ whole genome shotgun (WGS) entry which is preliminary data.</text>
</comment>
<proteinExistence type="predicted"/>
<dbReference type="GO" id="GO:1904680">
    <property type="term" value="F:peptide transmembrane transporter activity"/>
    <property type="evidence" value="ECO:0007669"/>
    <property type="project" value="TreeGrafter"/>
</dbReference>
<evidence type="ECO:0000259" key="3">
    <source>
        <dbReference type="Pfam" id="PF00496"/>
    </source>
</evidence>
<dbReference type="AlphaFoldDB" id="A0A2T4UJ82"/>
<evidence type="ECO:0000256" key="2">
    <source>
        <dbReference type="SAM" id="SignalP"/>
    </source>
</evidence>
<feature type="signal peptide" evidence="2">
    <location>
        <begin position="1"/>
        <end position="22"/>
    </location>
</feature>
<keyword evidence="5" id="KW-1185">Reference proteome</keyword>
<dbReference type="EMBL" id="PYYB01000001">
    <property type="protein sequence ID" value="PTL59304.1"/>
    <property type="molecule type" value="Genomic_DNA"/>
</dbReference>
<dbReference type="PIRSF" id="PIRSF002741">
    <property type="entry name" value="MppA"/>
    <property type="match status" value="1"/>
</dbReference>
<dbReference type="Gene3D" id="3.40.190.10">
    <property type="entry name" value="Periplasmic binding protein-like II"/>
    <property type="match status" value="1"/>
</dbReference>
<dbReference type="InterPro" id="IPR039424">
    <property type="entry name" value="SBP_5"/>
</dbReference>
<feature type="region of interest" description="Disordered" evidence="1">
    <location>
        <begin position="30"/>
        <end position="52"/>
    </location>
</feature>
<dbReference type="GO" id="GO:0043190">
    <property type="term" value="C:ATP-binding cassette (ABC) transporter complex"/>
    <property type="evidence" value="ECO:0007669"/>
    <property type="project" value="InterPro"/>
</dbReference>
<dbReference type="SUPFAM" id="SSF53850">
    <property type="entry name" value="Periplasmic binding protein-like II"/>
    <property type="match status" value="1"/>
</dbReference>
<name>A0A2T4UJ82_9ACTN</name>
<evidence type="ECO:0000313" key="4">
    <source>
        <dbReference type="EMBL" id="PTL59304.1"/>
    </source>
</evidence>
<reference evidence="4 5" key="1">
    <citation type="submission" date="2018-03" db="EMBL/GenBank/DDBJ databases">
        <title>Aquarubrobacter algicola gen. nov., sp. nov., a novel actinobacterium isolated from shallow eutrophic lake during the end of cyanobacterial harmful algal blooms.</title>
        <authorList>
            <person name="Chun S.J."/>
        </authorList>
    </citation>
    <scope>NUCLEOTIDE SEQUENCE [LARGE SCALE GENOMIC DNA]</scope>
    <source>
        <strain evidence="4 5">Seoho-28</strain>
    </source>
</reference>
<feature type="compositionally biased region" description="Low complexity" evidence="1">
    <location>
        <begin position="31"/>
        <end position="41"/>
    </location>
</feature>
<dbReference type="OrthoDB" id="5240629at2"/>
<dbReference type="PROSITE" id="PS51257">
    <property type="entry name" value="PROKAR_LIPOPROTEIN"/>
    <property type="match status" value="1"/>
</dbReference>
<evidence type="ECO:0000313" key="5">
    <source>
        <dbReference type="Proteomes" id="UP000240739"/>
    </source>
</evidence>